<accession>A0A9W9UI40</accession>
<reference evidence="3" key="2">
    <citation type="journal article" date="2023" name="IMA Fungus">
        <title>Comparative genomic study of the Penicillium genus elucidates a diverse pangenome and 15 lateral gene transfer events.</title>
        <authorList>
            <person name="Petersen C."/>
            <person name="Sorensen T."/>
            <person name="Nielsen M.R."/>
            <person name="Sondergaard T.E."/>
            <person name="Sorensen J.L."/>
            <person name="Fitzpatrick D.A."/>
            <person name="Frisvad J.C."/>
            <person name="Nielsen K.L."/>
        </authorList>
    </citation>
    <scope>NUCLEOTIDE SEQUENCE</scope>
    <source>
        <strain evidence="3">IBT 35675</strain>
    </source>
</reference>
<dbReference type="EMBL" id="JAPZBR010000008">
    <property type="protein sequence ID" value="KAJ5340310.1"/>
    <property type="molecule type" value="Genomic_DNA"/>
</dbReference>
<evidence type="ECO:0000256" key="1">
    <source>
        <dbReference type="ARBA" id="ARBA00022801"/>
    </source>
</evidence>
<dbReference type="PANTHER" id="PTHR33630:SF9">
    <property type="entry name" value="CUTINASE 4"/>
    <property type="match status" value="1"/>
</dbReference>
<evidence type="ECO:0008006" key="5">
    <source>
        <dbReference type="Google" id="ProtNLM"/>
    </source>
</evidence>
<dbReference type="Proteomes" id="UP001148299">
    <property type="component" value="Unassembled WGS sequence"/>
</dbReference>
<name>A0A9W9UI40_PENBR</name>
<dbReference type="AlphaFoldDB" id="A0A9W9UI40"/>
<evidence type="ECO:0000256" key="2">
    <source>
        <dbReference type="ARBA" id="ARBA00023157"/>
    </source>
</evidence>
<sequence length="226" mass="24792">MILGRGSTESVPGSLESLVTLITQDFPRANYENIDYPATDETISDSYFIGRVAATKQLISYCKKCPLSKIVLLGYSQGALCIDDAITGSSGNEYLGNLSAPLVPISVAESVTAIVLYGNPRHMPHEPYNVFNPTQNATGKYPKTDQKLAYWNQIVGSVTADYCNVGDPVCASGDNITAHGSYVDVWNYNAANFVKSKILGYSFEQYETETRSSYQILKKTKWETHG</sequence>
<dbReference type="InterPro" id="IPR000675">
    <property type="entry name" value="Cutinase/axe"/>
</dbReference>
<dbReference type="PANTHER" id="PTHR33630">
    <property type="entry name" value="CUTINASE RV1984C-RELATED-RELATED"/>
    <property type="match status" value="1"/>
</dbReference>
<dbReference type="SMART" id="SM01110">
    <property type="entry name" value="Cutinase"/>
    <property type="match status" value="1"/>
</dbReference>
<dbReference type="GO" id="GO:0052689">
    <property type="term" value="F:carboxylic ester hydrolase activity"/>
    <property type="evidence" value="ECO:0007669"/>
    <property type="project" value="UniProtKB-ARBA"/>
</dbReference>
<proteinExistence type="predicted"/>
<organism evidence="3 4">
    <name type="scientific">Penicillium brevicompactum</name>
    <dbReference type="NCBI Taxonomy" id="5074"/>
    <lineage>
        <taxon>Eukaryota</taxon>
        <taxon>Fungi</taxon>
        <taxon>Dikarya</taxon>
        <taxon>Ascomycota</taxon>
        <taxon>Pezizomycotina</taxon>
        <taxon>Eurotiomycetes</taxon>
        <taxon>Eurotiomycetidae</taxon>
        <taxon>Eurotiales</taxon>
        <taxon>Aspergillaceae</taxon>
        <taxon>Penicillium</taxon>
    </lineage>
</organism>
<evidence type="ECO:0000313" key="4">
    <source>
        <dbReference type="Proteomes" id="UP001148299"/>
    </source>
</evidence>
<keyword evidence="4" id="KW-1185">Reference proteome</keyword>
<gene>
    <name evidence="3" type="ORF">N7541_009434</name>
</gene>
<dbReference type="SUPFAM" id="SSF53474">
    <property type="entry name" value="alpha/beta-Hydrolases"/>
    <property type="match status" value="1"/>
</dbReference>
<comment type="caution">
    <text evidence="3">The sequence shown here is derived from an EMBL/GenBank/DDBJ whole genome shotgun (WGS) entry which is preliminary data.</text>
</comment>
<dbReference type="Gene3D" id="3.40.50.1820">
    <property type="entry name" value="alpha/beta hydrolase"/>
    <property type="match status" value="1"/>
</dbReference>
<reference evidence="3" key="1">
    <citation type="submission" date="2022-12" db="EMBL/GenBank/DDBJ databases">
        <authorList>
            <person name="Petersen C."/>
        </authorList>
    </citation>
    <scope>NUCLEOTIDE SEQUENCE</scope>
    <source>
        <strain evidence="3">IBT 35675</strain>
    </source>
</reference>
<dbReference type="GO" id="GO:0072330">
    <property type="term" value="P:monocarboxylic acid biosynthetic process"/>
    <property type="evidence" value="ECO:0007669"/>
    <property type="project" value="UniProtKB-ARBA"/>
</dbReference>
<evidence type="ECO:0000313" key="3">
    <source>
        <dbReference type="EMBL" id="KAJ5340310.1"/>
    </source>
</evidence>
<keyword evidence="1" id="KW-0378">Hydrolase</keyword>
<dbReference type="Pfam" id="PF01083">
    <property type="entry name" value="Cutinase"/>
    <property type="match status" value="1"/>
</dbReference>
<protein>
    <recommendedName>
        <fullName evidence="5">Acetylxylan esterase</fullName>
    </recommendedName>
</protein>
<dbReference type="InterPro" id="IPR029058">
    <property type="entry name" value="AB_hydrolase_fold"/>
</dbReference>
<dbReference type="GO" id="GO:0017000">
    <property type="term" value="P:antibiotic biosynthetic process"/>
    <property type="evidence" value="ECO:0007669"/>
    <property type="project" value="UniProtKB-ARBA"/>
</dbReference>
<keyword evidence="2" id="KW-1015">Disulfide bond</keyword>